<comment type="caution">
    <text evidence="2">The sequence shown here is derived from an EMBL/GenBank/DDBJ whole genome shotgun (WGS) entry which is preliminary data.</text>
</comment>
<evidence type="ECO:0000256" key="1">
    <source>
        <dbReference type="SAM" id="MobiDB-lite"/>
    </source>
</evidence>
<dbReference type="EMBL" id="BAABCQ010000043">
    <property type="protein sequence ID" value="GAA3975759.1"/>
    <property type="molecule type" value="Genomic_DNA"/>
</dbReference>
<evidence type="ECO:0000313" key="3">
    <source>
        <dbReference type="Proteomes" id="UP001500034"/>
    </source>
</evidence>
<accession>A0ABP7Q3K8</accession>
<reference evidence="3" key="1">
    <citation type="journal article" date="2019" name="Int. J. Syst. Evol. Microbiol.">
        <title>The Global Catalogue of Microorganisms (GCM) 10K type strain sequencing project: providing services to taxonomists for standard genome sequencing and annotation.</title>
        <authorList>
            <consortium name="The Broad Institute Genomics Platform"/>
            <consortium name="The Broad Institute Genome Sequencing Center for Infectious Disease"/>
            <person name="Wu L."/>
            <person name="Ma J."/>
        </authorList>
    </citation>
    <scope>NUCLEOTIDE SEQUENCE [LARGE SCALE GENOMIC DNA]</scope>
    <source>
        <strain evidence="3">JCM 17027</strain>
    </source>
</reference>
<name>A0ABP7Q3K8_9ACTN</name>
<gene>
    <name evidence="2" type="ORF">GCM10022384_27460</name>
</gene>
<dbReference type="Proteomes" id="UP001500034">
    <property type="component" value="Unassembled WGS sequence"/>
</dbReference>
<sequence length="102" mass="10582">MRGRLLSLLRRARSVVIAGTVGPPVGAPEPPVSTPARRYAGGGRTGPDGPVYGRFARRYGRGAPTPETDGCGTYGQVWHVRTGGARIRARLTDGHGTGTGTA</sequence>
<organism evidence="2 3">
    <name type="scientific">Streptomyces marokkonensis</name>
    <dbReference type="NCBI Taxonomy" id="324855"/>
    <lineage>
        <taxon>Bacteria</taxon>
        <taxon>Bacillati</taxon>
        <taxon>Actinomycetota</taxon>
        <taxon>Actinomycetes</taxon>
        <taxon>Kitasatosporales</taxon>
        <taxon>Streptomycetaceae</taxon>
        <taxon>Streptomyces</taxon>
    </lineage>
</organism>
<proteinExistence type="predicted"/>
<keyword evidence="3" id="KW-1185">Reference proteome</keyword>
<feature type="region of interest" description="Disordered" evidence="1">
    <location>
        <begin position="20"/>
        <end position="52"/>
    </location>
</feature>
<protein>
    <submittedName>
        <fullName evidence="2">Uncharacterized protein</fullName>
    </submittedName>
</protein>
<evidence type="ECO:0000313" key="2">
    <source>
        <dbReference type="EMBL" id="GAA3975759.1"/>
    </source>
</evidence>